<accession>A0ABV6JIL0</accession>
<proteinExistence type="predicted"/>
<comment type="caution">
    <text evidence="1">The sequence shown here is derived from an EMBL/GenBank/DDBJ whole genome shotgun (WGS) entry which is preliminary data.</text>
</comment>
<dbReference type="EMBL" id="JBHLVF010000041">
    <property type="protein sequence ID" value="MFC0394393.1"/>
    <property type="molecule type" value="Genomic_DNA"/>
</dbReference>
<protein>
    <recommendedName>
        <fullName evidence="3">Excinuclease ABC subunit A</fullName>
    </recommendedName>
</protein>
<sequence length="59" mass="6612">MYRRYSFNSKGACDNCQGAGVIFYINLALLNDANLPWDVCEGKRFKEVVQAAEHIGSLD</sequence>
<dbReference type="Proteomes" id="UP001589818">
    <property type="component" value="Unassembled WGS sequence"/>
</dbReference>
<gene>
    <name evidence="1" type="ORF">ACFFJ8_23910</name>
</gene>
<evidence type="ECO:0008006" key="3">
    <source>
        <dbReference type="Google" id="ProtNLM"/>
    </source>
</evidence>
<organism evidence="1 2">
    <name type="scientific">Paenibacillus mendelii</name>
    <dbReference type="NCBI Taxonomy" id="206163"/>
    <lineage>
        <taxon>Bacteria</taxon>
        <taxon>Bacillati</taxon>
        <taxon>Bacillota</taxon>
        <taxon>Bacilli</taxon>
        <taxon>Bacillales</taxon>
        <taxon>Paenibacillaceae</taxon>
        <taxon>Paenibacillus</taxon>
    </lineage>
</organism>
<reference evidence="1 2" key="1">
    <citation type="submission" date="2024-09" db="EMBL/GenBank/DDBJ databases">
        <authorList>
            <person name="Sun Q."/>
            <person name="Mori K."/>
        </authorList>
    </citation>
    <scope>NUCLEOTIDE SEQUENCE [LARGE SCALE GENOMIC DNA]</scope>
    <source>
        <strain evidence="1 2">CCM 4839</strain>
    </source>
</reference>
<evidence type="ECO:0000313" key="1">
    <source>
        <dbReference type="EMBL" id="MFC0394393.1"/>
    </source>
</evidence>
<evidence type="ECO:0000313" key="2">
    <source>
        <dbReference type="Proteomes" id="UP001589818"/>
    </source>
</evidence>
<dbReference type="RefSeq" id="WP_204815537.1">
    <property type="nucleotide sequence ID" value="NZ_JANHOF010000001.1"/>
</dbReference>
<dbReference type="Gene3D" id="1.20.1580.10">
    <property type="entry name" value="ABC transporter ATPase like domain"/>
    <property type="match status" value="1"/>
</dbReference>
<name>A0ABV6JIL0_9BACL</name>
<keyword evidence="2" id="KW-1185">Reference proteome</keyword>